<dbReference type="PANTHER" id="PTHR31025:SF19">
    <property type="entry name" value="SI:CH73-42K18.1-RELATED"/>
    <property type="match status" value="1"/>
</dbReference>
<accession>A0AA88LKH0</accession>
<keyword evidence="2" id="KW-1185">Reference proteome</keyword>
<gene>
    <name evidence="1" type="ORF">Q5P01_026424</name>
</gene>
<evidence type="ECO:0000313" key="1">
    <source>
        <dbReference type="EMBL" id="KAK2815957.1"/>
    </source>
</evidence>
<dbReference type="AlphaFoldDB" id="A0AA88LKH0"/>
<reference evidence="1" key="1">
    <citation type="submission" date="2023-07" db="EMBL/GenBank/DDBJ databases">
        <title>Chromosome-level Genome Assembly of Striped Snakehead (Channa striata).</title>
        <authorList>
            <person name="Liu H."/>
        </authorList>
    </citation>
    <scope>NUCLEOTIDE SEQUENCE</scope>
    <source>
        <strain evidence="1">Gz</strain>
        <tissue evidence="1">Muscle</tissue>
    </source>
</reference>
<sequence length="194" mass="22910">MVEQYKKTSAERHTILIHQYMQQTFALRWEEMVNSAPPNAELQDRWPALFCEAQMNKKFHRITNQNLLFTFFTALDIYTPKLLELYKKRKTGFAEKMNDKKNISTARTAALAGLPLYLKEDLSEVFKTCKGSVLSQALTPLSYYYYSFGFSHQGSPQRIIRFHFTLSQRIIRFHFTLSQRIIRFHFTLSTPLSY</sequence>
<evidence type="ECO:0000313" key="2">
    <source>
        <dbReference type="Proteomes" id="UP001187415"/>
    </source>
</evidence>
<dbReference type="PANTHER" id="PTHR31025">
    <property type="entry name" value="SI:CH211-196P9.1-RELATED"/>
    <property type="match status" value="1"/>
</dbReference>
<dbReference type="EMBL" id="JAUPFM010000022">
    <property type="protein sequence ID" value="KAK2815957.1"/>
    <property type="molecule type" value="Genomic_DNA"/>
</dbReference>
<dbReference type="Proteomes" id="UP001187415">
    <property type="component" value="Unassembled WGS sequence"/>
</dbReference>
<organism evidence="1 2">
    <name type="scientific">Channa striata</name>
    <name type="common">Snakehead murrel</name>
    <name type="synonym">Ophicephalus striatus</name>
    <dbReference type="NCBI Taxonomy" id="64152"/>
    <lineage>
        <taxon>Eukaryota</taxon>
        <taxon>Metazoa</taxon>
        <taxon>Chordata</taxon>
        <taxon>Craniata</taxon>
        <taxon>Vertebrata</taxon>
        <taxon>Euteleostomi</taxon>
        <taxon>Actinopterygii</taxon>
        <taxon>Neopterygii</taxon>
        <taxon>Teleostei</taxon>
        <taxon>Neoteleostei</taxon>
        <taxon>Acanthomorphata</taxon>
        <taxon>Anabantaria</taxon>
        <taxon>Anabantiformes</taxon>
        <taxon>Channoidei</taxon>
        <taxon>Channidae</taxon>
        <taxon>Channa</taxon>
    </lineage>
</organism>
<protein>
    <submittedName>
        <fullName evidence="1">Uncharacterized protein</fullName>
    </submittedName>
</protein>
<proteinExistence type="predicted"/>
<comment type="caution">
    <text evidence="1">The sequence shown here is derived from an EMBL/GenBank/DDBJ whole genome shotgun (WGS) entry which is preliminary data.</text>
</comment>
<name>A0AA88LKH0_CHASR</name>